<dbReference type="PATRIC" id="fig|1339315.3.peg.3402"/>
<protein>
    <submittedName>
        <fullName evidence="1">Uncharacterized protein</fullName>
    </submittedName>
</protein>
<dbReference type="AlphaFoldDB" id="A0A015UI09"/>
<evidence type="ECO:0000313" key="1">
    <source>
        <dbReference type="EMBL" id="EXY73568.1"/>
    </source>
</evidence>
<reference evidence="1 2" key="1">
    <citation type="submission" date="2014-02" db="EMBL/GenBank/DDBJ databases">
        <authorList>
            <person name="Sears C."/>
            <person name="Carroll K."/>
            <person name="Sack B.R."/>
            <person name="Qadri F."/>
            <person name="Myers L.L."/>
            <person name="Chung G.-T."/>
            <person name="Escheverria P."/>
            <person name="Fraser C.M."/>
            <person name="Sadzewicz L."/>
            <person name="Shefchek K.A."/>
            <person name="Tallon L."/>
            <person name="Das S.P."/>
            <person name="Daugherty S."/>
            <person name="Mongodin E.F."/>
        </authorList>
    </citation>
    <scope>NUCLEOTIDE SEQUENCE [LARGE SCALE GENOMIC DNA]</scope>
    <source>
        <strain evidence="2">3988T(B)14</strain>
    </source>
</reference>
<evidence type="ECO:0000313" key="2">
    <source>
        <dbReference type="Proteomes" id="UP000020529"/>
    </source>
</evidence>
<organism evidence="1 2">
    <name type="scientific">Bacteroides fragilis str. 3988T(B)14</name>
    <dbReference type="NCBI Taxonomy" id="1339315"/>
    <lineage>
        <taxon>Bacteria</taxon>
        <taxon>Pseudomonadati</taxon>
        <taxon>Bacteroidota</taxon>
        <taxon>Bacteroidia</taxon>
        <taxon>Bacteroidales</taxon>
        <taxon>Bacteroidaceae</taxon>
        <taxon>Bacteroides</taxon>
    </lineage>
</organism>
<dbReference type="Proteomes" id="UP000020529">
    <property type="component" value="Unassembled WGS sequence"/>
</dbReference>
<accession>A0A015UI09</accession>
<proteinExistence type="predicted"/>
<name>A0A015UI09_BACFG</name>
<dbReference type="EMBL" id="JGCY01000356">
    <property type="protein sequence ID" value="EXY73568.1"/>
    <property type="molecule type" value="Genomic_DNA"/>
</dbReference>
<gene>
    <name evidence="1" type="ORF">M124_2715</name>
</gene>
<sequence>MLRSRSYDGISFSGHHVHLIASKSVPHRLSSIPENSPMKTFA</sequence>
<comment type="caution">
    <text evidence="1">The sequence shown here is derived from an EMBL/GenBank/DDBJ whole genome shotgun (WGS) entry which is preliminary data.</text>
</comment>